<feature type="compositionally biased region" description="Basic and acidic residues" evidence="2">
    <location>
        <begin position="1"/>
        <end position="12"/>
    </location>
</feature>
<dbReference type="EMBL" id="NHZQ01000251">
    <property type="protein sequence ID" value="PSK45244.1"/>
    <property type="molecule type" value="Genomic_DNA"/>
</dbReference>
<feature type="compositionally biased region" description="Basic and acidic residues" evidence="2">
    <location>
        <begin position="221"/>
        <end position="234"/>
    </location>
</feature>
<organism evidence="3 4">
    <name type="scientific">Elsinoe australis</name>
    <dbReference type="NCBI Taxonomy" id="40998"/>
    <lineage>
        <taxon>Eukaryota</taxon>
        <taxon>Fungi</taxon>
        <taxon>Dikarya</taxon>
        <taxon>Ascomycota</taxon>
        <taxon>Pezizomycotina</taxon>
        <taxon>Dothideomycetes</taxon>
        <taxon>Dothideomycetidae</taxon>
        <taxon>Myriangiales</taxon>
        <taxon>Elsinoaceae</taxon>
        <taxon>Elsinoe</taxon>
    </lineage>
</organism>
<dbReference type="AlphaFoldDB" id="A0A2P7ZAL3"/>
<sequence length="572" mass="63036">MDRGPERPRRPDLPANVPEEDRFGTGGGQSYRPNRSPPPRPEYRRRSPPPRAPSYNDPYRRPIPSRPRSRSPPPYRRRSRSPPPYRGRDGDFRPRPRSPPRREFDRDFGYRGPPPRDLRDVRDEPRFRDRSPLRAPTDRSPLPTKRSRDVSPISSRGRFSPPPAKRERLSSPGRSRYNDYPISRDRSPPRRGYSPPRDRRPSPPRGATRDYIPGTRSPLRPVERVDPRAVDNWRRRSPSPRRPEAPSATESGRDSGATSRRSSPPVHPSRLAVIGDERPRGPRDDYPPRGPPAVSTRSPRPRSPPRRPESTSAFSRDAPVPAPARPAGPPAREESNERPPPTGPGGARPATDIPSGPSRAPPTGPKPPASGPPSAPRAAPPTPAAPRGDFPSGPRGRGGGYPTPSYRGRGGYAPSSGRDYAAPSRDYDATPSIPSGPRSGPPPSGPYRSPSTASAPTYPRSQRFAPNGAPIPTSPAMGGARKISNPYLASLPPILDEGKKLPPLYDRSRLDKLEEETERMRKALDEKQARKRKGLREWDRLEREVQLAELRGNLAEESLIAMSGGEGGGAAF</sequence>
<feature type="compositionally biased region" description="Basic and acidic residues" evidence="2">
    <location>
        <begin position="275"/>
        <end position="287"/>
    </location>
</feature>
<evidence type="ECO:0000256" key="2">
    <source>
        <dbReference type="SAM" id="MobiDB-lite"/>
    </source>
</evidence>
<feature type="compositionally biased region" description="Pro residues" evidence="2">
    <location>
        <begin position="359"/>
        <end position="384"/>
    </location>
</feature>
<dbReference type="OrthoDB" id="5424692at2759"/>
<name>A0A2P7ZAL3_9PEZI</name>
<evidence type="ECO:0000256" key="1">
    <source>
        <dbReference type="SAM" id="Coils"/>
    </source>
</evidence>
<feature type="coiled-coil region" evidence="1">
    <location>
        <begin position="510"/>
        <end position="544"/>
    </location>
</feature>
<comment type="caution">
    <text evidence="3">The sequence shown here is derived from an EMBL/GenBank/DDBJ whole genome shotgun (WGS) entry which is preliminary data.</text>
</comment>
<reference evidence="3 4" key="1">
    <citation type="submission" date="2017-05" db="EMBL/GenBank/DDBJ databases">
        <title>Draft genome sequence of Elsinoe australis.</title>
        <authorList>
            <person name="Cheng Q."/>
        </authorList>
    </citation>
    <scope>NUCLEOTIDE SEQUENCE [LARGE SCALE GENOMIC DNA]</scope>
    <source>
        <strain evidence="3 4">NL1</strain>
    </source>
</reference>
<evidence type="ECO:0000313" key="3">
    <source>
        <dbReference type="EMBL" id="PSK45244.1"/>
    </source>
</evidence>
<proteinExistence type="predicted"/>
<accession>A0A2P7ZAL3</accession>
<feature type="compositionally biased region" description="Low complexity" evidence="2">
    <location>
        <begin position="385"/>
        <end position="394"/>
    </location>
</feature>
<keyword evidence="4" id="KW-1185">Reference proteome</keyword>
<protein>
    <submittedName>
        <fullName evidence="3">Uncharacterized protein</fullName>
    </submittedName>
</protein>
<keyword evidence="1" id="KW-0175">Coiled coil</keyword>
<feature type="compositionally biased region" description="Basic and acidic residues" evidence="2">
    <location>
        <begin position="86"/>
        <end position="132"/>
    </location>
</feature>
<feature type="compositionally biased region" description="Pro residues" evidence="2">
    <location>
        <begin position="320"/>
        <end position="329"/>
    </location>
</feature>
<dbReference type="STRING" id="40998.A0A2P7ZAL3"/>
<feature type="compositionally biased region" description="Low complexity" evidence="2">
    <location>
        <begin position="259"/>
        <end position="270"/>
    </location>
</feature>
<feature type="region of interest" description="Disordered" evidence="2">
    <location>
        <begin position="1"/>
        <end position="481"/>
    </location>
</feature>
<gene>
    <name evidence="3" type="ORF">B9Z65_2384</name>
</gene>
<dbReference type="Proteomes" id="UP000243723">
    <property type="component" value="Unassembled WGS sequence"/>
</dbReference>
<evidence type="ECO:0000313" key="4">
    <source>
        <dbReference type="Proteomes" id="UP000243723"/>
    </source>
</evidence>